<dbReference type="InterPro" id="IPR006963">
    <property type="entry name" value="Mopterin_OxRdtase_4Fe-4S_dom"/>
</dbReference>
<dbReference type="EMBL" id="CP046244">
    <property type="protein sequence ID" value="QGP91502.1"/>
    <property type="molecule type" value="Genomic_DNA"/>
</dbReference>
<keyword evidence="4" id="KW-0479">Metal-binding</keyword>
<evidence type="ECO:0000256" key="4">
    <source>
        <dbReference type="ARBA" id="ARBA00022723"/>
    </source>
</evidence>
<keyword evidence="5" id="KW-0560">Oxidoreductase</keyword>
<dbReference type="GO" id="GO:0046872">
    <property type="term" value="F:metal ion binding"/>
    <property type="evidence" value="ECO:0007669"/>
    <property type="project" value="UniProtKB-KW"/>
</dbReference>
<proteinExistence type="inferred from homology"/>
<feature type="domain" description="4Fe-4S Mo/W bis-MGD-type" evidence="8">
    <location>
        <begin position="15"/>
        <end position="73"/>
    </location>
</feature>
<dbReference type="Pfam" id="PF01568">
    <property type="entry name" value="Molydop_binding"/>
    <property type="match status" value="1"/>
</dbReference>
<evidence type="ECO:0000256" key="2">
    <source>
        <dbReference type="ARBA" id="ARBA00010312"/>
    </source>
</evidence>
<keyword evidence="9" id="KW-0456">Lyase</keyword>
<dbReference type="Proteomes" id="UP000425916">
    <property type="component" value="Chromosome"/>
</dbReference>
<evidence type="ECO:0000256" key="3">
    <source>
        <dbReference type="ARBA" id="ARBA00022505"/>
    </source>
</evidence>
<name>A0A6I5ZNL4_9FIRM</name>
<gene>
    <name evidence="9" type="ORF">MGLY_08370</name>
</gene>
<accession>A0A6I5ZNL4</accession>
<dbReference type="GO" id="GO:0043546">
    <property type="term" value="F:molybdopterin cofactor binding"/>
    <property type="evidence" value="ECO:0007669"/>
    <property type="project" value="InterPro"/>
</dbReference>
<protein>
    <submittedName>
        <fullName evidence="9">Acetylene hydratase</fullName>
        <ecNumber evidence="9">4.2.1.112</ecNumber>
    </submittedName>
</protein>
<dbReference type="GO" id="GO:0018818">
    <property type="term" value="F:acetylene hydratase activity"/>
    <property type="evidence" value="ECO:0007669"/>
    <property type="project" value="UniProtKB-EC"/>
</dbReference>
<evidence type="ECO:0000256" key="5">
    <source>
        <dbReference type="ARBA" id="ARBA00023002"/>
    </source>
</evidence>
<organism evidence="9 10">
    <name type="scientific">Neomoorella glycerini</name>
    <dbReference type="NCBI Taxonomy" id="55779"/>
    <lineage>
        <taxon>Bacteria</taxon>
        <taxon>Bacillati</taxon>
        <taxon>Bacillota</taxon>
        <taxon>Clostridia</taxon>
        <taxon>Neomoorellales</taxon>
        <taxon>Neomoorellaceae</taxon>
        <taxon>Neomoorella</taxon>
    </lineage>
</organism>
<dbReference type="CDD" id="cd00508">
    <property type="entry name" value="MopB_CT_Fdh-Nap-like"/>
    <property type="match status" value="1"/>
</dbReference>
<dbReference type="Pfam" id="PF00384">
    <property type="entry name" value="Molybdopterin"/>
    <property type="match status" value="1"/>
</dbReference>
<dbReference type="InterPro" id="IPR050612">
    <property type="entry name" value="Prok_Mopterin_Oxidored"/>
</dbReference>
<dbReference type="Pfam" id="PF04879">
    <property type="entry name" value="Molybdop_Fe4S4"/>
    <property type="match status" value="1"/>
</dbReference>
<dbReference type="AlphaFoldDB" id="A0A6I5ZNL4"/>
<dbReference type="InterPro" id="IPR006656">
    <property type="entry name" value="Mopterin_OxRdtase"/>
</dbReference>
<dbReference type="PANTHER" id="PTHR43742">
    <property type="entry name" value="TRIMETHYLAMINE-N-OXIDE REDUCTASE"/>
    <property type="match status" value="1"/>
</dbReference>
<comment type="similarity">
    <text evidence="2">Belongs to the prokaryotic molybdopterin-containing oxidoreductase family.</text>
</comment>
<dbReference type="Gene3D" id="2.40.40.20">
    <property type="match status" value="1"/>
</dbReference>
<keyword evidence="7" id="KW-0411">Iron-sulfur</keyword>
<dbReference type="SUPFAM" id="SSF50692">
    <property type="entry name" value="ADC-like"/>
    <property type="match status" value="1"/>
</dbReference>
<evidence type="ECO:0000256" key="6">
    <source>
        <dbReference type="ARBA" id="ARBA00023004"/>
    </source>
</evidence>
<dbReference type="EC" id="4.2.1.112" evidence="9"/>
<dbReference type="Gene3D" id="3.40.50.740">
    <property type="match status" value="1"/>
</dbReference>
<sequence>MDKIKGKIPGPETGIEIKKSICCICDPLTQCGLDVYLQGGRIIKVEGTRENPHNAGTLCAKGAATRQYVYHKDRLRTPLKRNGPRGEGKFIPVSWDEALDYIAGQLIEIKKNYGPEAVVFYAGYSKWMRPFLQRLAHAFGSPNYASESSTCARATTMAWKLTFGSQAVADIPNSRCLLVWSTNPFYSNSCLSRGILDAREKGLKIICVDPRYTPMAALADIHLPLKPGTDGALALAMANVIINEELYDRDFINNYTYGFEAYRDYVRQFTPERGAAITGVPAGKIIEAARLYATTKPGSLMTSACAVVHHTNGVQNYRAVMSLVGLTGNYDIKGGNVVNPPSYIGVPAGFTTRESEYALPRKWEEMPPRIGAEQFPVWCELVNEAQAMMLPFQINSGQPYPLKAMLSFGLNHRMWPASSFMAESLKRLDLLVDVDLFMTDSARLADVVLPACSSLERSELRCYPENYVIYTRPAIEPLYASRPDTDIIFELARRLKIEDPLLNAGYEASLDWILAPGGLTIAELKKHPAGMFVPCSREVQEKKYRQKGFATPTGKMEFQSRLLETYGYEGLPVYRPPRSSVDETPEQAQEYPFILNTGSRLPMFIHSRTFRLSWTRSLRPEPALDMNPVDANRLSIQQGDRVRLSTPRGSIQVLANLTQTVMPGVIHMYHGYTEADVNLLIAADYLDPISGYPGYKALLCKVEKLED</sequence>
<evidence type="ECO:0000313" key="9">
    <source>
        <dbReference type="EMBL" id="QGP91502.1"/>
    </source>
</evidence>
<dbReference type="InterPro" id="IPR006655">
    <property type="entry name" value="Mopterin_OxRdtase_prok_CS"/>
</dbReference>
<dbReference type="GO" id="GO:0016491">
    <property type="term" value="F:oxidoreductase activity"/>
    <property type="evidence" value="ECO:0007669"/>
    <property type="project" value="UniProtKB-KW"/>
</dbReference>
<dbReference type="GO" id="GO:0051536">
    <property type="term" value="F:iron-sulfur cluster binding"/>
    <property type="evidence" value="ECO:0007669"/>
    <property type="project" value="UniProtKB-KW"/>
</dbReference>
<dbReference type="PROSITE" id="PS00490">
    <property type="entry name" value="MOLYBDOPTERIN_PROK_2"/>
    <property type="match status" value="1"/>
</dbReference>
<dbReference type="SMART" id="SM00926">
    <property type="entry name" value="Molybdop_Fe4S4"/>
    <property type="match status" value="1"/>
</dbReference>
<dbReference type="PANTHER" id="PTHR43742:SF6">
    <property type="entry name" value="OXIDOREDUCTASE YYAE-RELATED"/>
    <property type="match status" value="1"/>
</dbReference>
<dbReference type="InterPro" id="IPR009010">
    <property type="entry name" value="Asp_de-COase-like_dom_sf"/>
</dbReference>
<dbReference type="RefSeq" id="WP_156272019.1">
    <property type="nucleotide sequence ID" value="NZ_CP046244.1"/>
</dbReference>
<dbReference type="PROSITE" id="PS51669">
    <property type="entry name" value="4FE4S_MOW_BIS_MGD"/>
    <property type="match status" value="1"/>
</dbReference>
<dbReference type="SUPFAM" id="SSF53706">
    <property type="entry name" value="Formate dehydrogenase/DMSO reductase, domains 1-3"/>
    <property type="match status" value="1"/>
</dbReference>
<reference evidence="9 10" key="1">
    <citation type="submission" date="2019-11" db="EMBL/GenBank/DDBJ databases">
        <title>Genome sequence of Moorella glycerini DSM11254.</title>
        <authorList>
            <person name="Poehlein A."/>
            <person name="Boeer T."/>
            <person name="Daniel R."/>
        </authorList>
    </citation>
    <scope>NUCLEOTIDE SEQUENCE [LARGE SCALE GENOMIC DNA]</scope>
    <source>
        <strain evidence="9 10">DSM 11254</strain>
    </source>
</reference>
<dbReference type="OrthoDB" id="9803192at2"/>
<dbReference type="InterPro" id="IPR006657">
    <property type="entry name" value="MoPterin_dinucl-bd_dom"/>
</dbReference>
<keyword evidence="6" id="KW-0408">Iron</keyword>
<comment type="cofactor">
    <cofactor evidence="1">
        <name>Mo-bis(molybdopterin guanine dinucleotide)</name>
        <dbReference type="ChEBI" id="CHEBI:60539"/>
    </cofactor>
</comment>
<evidence type="ECO:0000313" key="10">
    <source>
        <dbReference type="Proteomes" id="UP000425916"/>
    </source>
</evidence>
<evidence type="ECO:0000256" key="1">
    <source>
        <dbReference type="ARBA" id="ARBA00001942"/>
    </source>
</evidence>
<keyword evidence="3" id="KW-0500">Molybdenum</keyword>
<dbReference type="Gene3D" id="3.40.228.10">
    <property type="entry name" value="Dimethylsulfoxide Reductase, domain 2"/>
    <property type="match status" value="1"/>
</dbReference>
<dbReference type="Gene3D" id="2.20.25.90">
    <property type="entry name" value="ADC-like domains"/>
    <property type="match status" value="1"/>
</dbReference>
<evidence type="ECO:0000259" key="8">
    <source>
        <dbReference type="PROSITE" id="PS51669"/>
    </source>
</evidence>
<keyword evidence="10" id="KW-1185">Reference proteome</keyword>
<evidence type="ECO:0000256" key="7">
    <source>
        <dbReference type="ARBA" id="ARBA00023014"/>
    </source>
</evidence>